<feature type="compositionally biased region" description="Low complexity" evidence="7">
    <location>
        <begin position="481"/>
        <end position="525"/>
    </location>
</feature>
<name>B4IJW1_DROSE</name>
<feature type="region of interest" description="Disordered" evidence="7">
    <location>
        <begin position="84"/>
        <end position="185"/>
    </location>
</feature>
<evidence type="ECO:0000313" key="9">
    <source>
        <dbReference type="EMBL" id="EDW51317.1"/>
    </source>
</evidence>
<dbReference type="InterPro" id="IPR036960">
    <property type="entry name" value="T-box_sf"/>
</dbReference>
<dbReference type="GO" id="GO:0000785">
    <property type="term" value="C:chromatin"/>
    <property type="evidence" value="ECO:0007669"/>
    <property type="project" value="TreeGrafter"/>
</dbReference>
<evidence type="ECO:0000256" key="6">
    <source>
        <dbReference type="PROSITE-ProRule" id="PRU00201"/>
    </source>
</evidence>
<evidence type="ECO:0000256" key="1">
    <source>
        <dbReference type="ARBA" id="ARBA00004123"/>
    </source>
</evidence>
<dbReference type="PANTHER" id="PTHR11267">
    <property type="entry name" value="T-BOX PROTEIN-RELATED"/>
    <property type="match status" value="1"/>
</dbReference>
<feature type="compositionally biased region" description="Low complexity" evidence="7">
    <location>
        <begin position="126"/>
        <end position="151"/>
    </location>
</feature>
<feature type="compositionally biased region" description="Low complexity" evidence="7">
    <location>
        <begin position="461"/>
        <end position="472"/>
    </location>
</feature>
<dbReference type="InterPro" id="IPR046360">
    <property type="entry name" value="T-box_DNA-bd"/>
</dbReference>
<dbReference type="PROSITE" id="PS01264">
    <property type="entry name" value="TBOX_2"/>
    <property type="match status" value="1"/>
</dbReference>
<dbReference type="SUPFAM" id="SSF49417">
    <property type="entry name" value="p53-like transcription factors"/>
    <property type="match status" value="1"/>
</dbReference>
<keyword evidence="5 6" id="KW-0539">Nucleus</keyword>
<dbReference type="PROSITE" id="PS50252">
    <property type="entry name" value="TBOX_3"/>
    <property type="match status" value="1"/>
</dbReference>
<dbReference type="SMR" id="B4IJW1"/>
<dbReference type="GO" id="GO:0000978">
    <property type="term" value="F:RNA polymerase II cis-regulatory region sequence-specific DNA binding"/>
    <property type="evidence" value="ECO:0007669"/>
    <property type="project" value="InterPro"/>
</dbReference>
<dbReference type="GO" id="GO:0000981">
    <property type="term" value="F:DNA-binding transcription factor activity, RNA polymerase II-specific"/>
    <property type="evidence" value="ECO:0007669"/>
    <property type="project" value="TreeGrafter"/>
</dbReference>
<keyword evidence="10" id="KW-1185">Reference proteome</keyword>
<dbReference type="PRINTS" id="PR00937">
    <property type="entry name" value="TBOX"/>
</dbReference>
<dbReference type="GO" id="GO:0007525">
    <property type="term" value="P:somatic muscle development"/>
    <property type="evidence" value="ECO:0007669"/>
    <property type="project" value="EnsemblMetazoa"/>
</dbReference>
<dbReference type="PROSITE" id="PS01283">
    <property type="entry name" value="TBOX_1"/>
    <property type="match status" value="1"/>
</dbReference>
<feature type="compositionally biased region" description="Polar residues" evidence="7">
    <location>
        <begin position="164"/>
        <end position="177"/>
    </location>
</feature>
<feature type="compositionally biased region" description="Polar residues" evidence="7">
    <location>
        <begin position="105"/>
        <end position="114"/>
    </location>
</feature>
<keyword evidence="4" id="KW-0804">Transcription</keyword>
<dbReference type="InterPro" id="IPR018186">
    <property type="entry name" value="TF_T-box_CS"/>
</dbReference>
<reference evidence="9 10" key="1">
    <citation type="journal article" date="2007" name="Nature">
        <title>Evolution of genes and genomes on the Drosophila phylogeny.</title>
        <authorList>
            <consortium name="Drosophila 12 Genomes Consortium"/>
            <person name="Clark A.G."/>
            <person name="Eisen M.B."/>
            <person name="Smith D.R."/>
            <person name="Bergman C.M."/>
            <person name="Oliver B."/>
            <person name="Markow T.A."/>
            <person name="Kaufman T.C."/>
            <person name="Kellis M."/>
            <person name="Gelbart W."/>
            <person name="Iyer V.N."/>
            <person name="Pollard D.A."/>
            <person name="Sackton T.B."/>
            <person name="Larracuente A.M."/>
            <person name="Singh N.D."/>
            <person name="Abad J.P."/>
            <person name="Abt D.N."/>
            <person name="Adryan B."/>
            <person name="Aguade M."/>
            <person name="Akashi H."/>
            <person name="Anderson W.W."/>
            <person name="Aquadro C.F."/>
            <person name="Ardell D.H."/>
            <person name="Arguello R."/>
            <person name="Artieri C.G."/>
            <person name="Barbash D.A."/>
            <person name="Barker D."/>
            <person name="Barsanti P."/>
            <person name="Batterham P."/>
            <person name="Batzoglou S."/>
            <person name="Begun D."/>
            <person name="Bhutkar A."/>
            <person name="Blanco E."/>
            <person name="Bosak S.A."/>
            <person name="Bradley R.K."/>
            <person name="Brand A.D."/>
            <person name="Brent M.R."/>
            <person name="Brooks A.N."/>
            <person name="Brown R.H."/>
            <person name="Butlin R.K."/>
            <person name="Caggese C."/>
            <person name="Calvi B.R."/>
            <person name="Bernardo de Carvalho A."/>
            <person name="Caspi A."/>
            <person name="Castrezana S."/>
            <person name="Celniker S.E."/>
            <person name="Chang J.L."/>
            <person name="Chapple C."/>
            <person name="Chatterji S."/>
            <person name="Chinwalla A."/>
            <person name="Civetta A."/>
            <person name="Clifton S.W."/>
            <person name="Comeron J.M."/>
            <person name="Costello J.C."/>
            <person name="Coyne J.A."/>
            <person name="Daub J."/>
            <person name="David R.G."/>
            <person name="Delcher A.L."/>
            <person name="Delehaunty K."/>
            <person name="Do C.B."/>
            <person name="Ebling H."/>
            <person name="Edwards K."/>
            <person name="Eickbush T."/>
            <person name="Evans J.D."/>
            <person name="Filipski A."/>
            <person name="Findeiss S."/>
            <person name="Freyhult E."/>
            <person name="Fulton L."/>
            <person name="Fulton R."/>
            <person name="Garcia A.C."/>
            <person name="Gardiner A."/>
            <person name="Garfield D.A."/>
            <person name="Garvin B.E."/>
            <person name="Gibson G."/>
            <person name="Gilbert D."/>
            <person name="Gnerre S."/>
            <person name="Godfrey J."/>
            <person name="Good R."/>
            <person name="Gotea V."/>
            <person name="Gravely B."/>
            <person name="Greenberg A.J."/>
            <person name="Griffiths-Jones S."/>
            <person name="Gross S."/>
            <person name="Guigo R."/>
            <person name="Gustafson E.A."/>
            <person name="Haerty W."/>
            <person name="Hahn M.W."/>
            <person name="Halligan D.L."/>
            <person name="Halpern A.L."/>
            <person name="Halter G.M."/>
            <person name="Han M.V."/>
            <person name="Heger A."/>
            <person name="Hillier L."/>
            <person name="Hinrichs A.S."/>
            <person name="Holmes I."/>
            <person name="Hoskins R.A."/>
            <person name="Hubisz M.J."/>
            <person name="Hultmark D."/>
            <person name="Huntley M.A."/>
            <person name="Jaffe D.B."/>
            <person name="Jagadeeshan S."/>
            <person name="Jeck W.R."/>
            <person name="Johnson J."/>
            <person name="Jones C.D."/>
            <person name="Jordan W.C."/>
            <person name="Karpen G.H."/>
            <person name="Kataoka E."/>
            <person name="Keightley P.D."/>
            <person name="Kheradpour P."/>
            <person name="Kirkness E.F."/>
            <person name="Koerich L.B."/>
            <person name="Kristiansen K."/>
            <person name="Kudrna D."/>
            <person name="Kulathinal R.J."/>
            <person name="Kumar S."/>
            <person name="Kwok R."/>
            <person name="Lander E."/>
            <person name="Langley C.H."/>
            <person name="Lapoint R."/>
            <person name="Lazzaro B.P."/>
            <person name="Lee S.J."/>
            <person name="Levesque L."/>
            <person name="Li R."/>
            <person name="Lin C.F."/>
            <person name="Lin M.F."/>
            <person name="Lindblad-Toh K."/>
            <person name="Llopart A."/>
            <person name="Long M."/>
            <person name="Low L."/>
            <person name="Lozovsky E."/>
            <person name="Lu J."/>
            <person name="Luo M."/>
            <person name="Machado C.A."/>
            <person name="Makalowski W."/>
            <person name="Marzo M."/>
            <person name="Matsuda M."/>
            <person name="Matzkin L."/>
            <person name="McAllister B."/>
            <person name="McBride C.S."/>
            <person name="McKernan B."/>
            <person name="McKernan K."/>
            <person name="Mendez-Lago M."/>
            <person name="Minx P."/>
            <person name="Mollenhauer M.U."/>
            <person name="Montooth K."/>
            <person name="Mount S.M."/>
            <person name="Mu X."/>
            <person name="Myers E."/>
            <person name="Negre B."/>
            <person name="Newfeld S."/>
            <person name="Nielsen R."/>
            <person name="Noor M.A."/>
            <person name="O'Grady P."/>
            <person name="Pachter L."/>
            <person name="Papaceit M."/>
            <person name="Parisi M.J."/>
            <person name="Parisi M."/>
            <person name="Parts L."/>
            <person name="Pedersen J.S."/>
            <person name="Pesole G."/>
            <person name="Phillippy A.M."/>
            <person name="Ponting C.P."/>
            <person name="Pop M."/>
            <person name="Porcelli D."/>
            <person name="Powell J.R."/>
            <person name="Prohaska S."/>
            <person name="Pruitt K."/>
            <person name="Puig M."/>
            <person name="Quesneville H."/>
            <person name="Ram K.R."/>
            <person name="Rand D."/>
            <person name="Rasmussen M.D."/>
            <person name="Reed L.K."/>
            <person name="Reenan R."/>
            <person name="Reily A."/>
            <person name="Remington K.A."/>
            <person name="Rieger T.T."/>
            <person name="Ritchie M.G."/>
            <person name="Robin C."/>
            <person name="Rogers Y.H."/>
            <person name="Rohde C."/>
            <person name="Rozas J."/>
            <person name="Rubenfield M.J."/>
            <person name="Ruiz A."/>
            <person name="Russo S."/>
            <person name="Salzberg S.L."/>
            <person name="Sanchez-Gracia A."/>
            <person name="Saranga D.J."/>
            <person name="Sato H."/>
            <person name="Schaeffer S.W."/>
            <person name="Schatz M.C."/>
            <person name="Schlenke T."/>
            <person name="Schwartz R."/>
            <person name="Segarra C."/>
            <person name="Singh R.S."/>
            <person name="Sirot L."/>
            <person name="Sirota M."/>
            <person name="Sisneros N.B."/>
            <person name="Smith C.D."/>
            <person name="Smith T.F."/>
            <person name="Spieth J."/>
            <person name="Stage D.E."/>
            <person name="Stark A."/>
            <person name="Stephan W."/>
            <person name="Strausberg R.L."/>
            <person name="Strempel S."/>
            <person name="Sturgill D."/>
            <person name="Sutton G."/>
            <person name="Sutton G.G."/>
            <person name="Tao W."/>
            <person name="Teichmann S."/>
            <person name="Tobari Y.N."/>
            <person name="Tomimura Y."/>
            <person name="Tsolas J.M."/>
            <person name="Valente V.L."/>
            <person name="Venter E."/>
            <person name="Venter J.C."/>
            <person name="Vicario S."/>
            <person name="Vieira F.G."/>
            <person name="Vilella A.J."/>
            <person name="Villasante A."/>
            <person name="Walenz B."/>
            <person name="Wang J."/>
            <person name="Wasserman M."/>
            <person name="Watts T."/>
            <person name="Wilson D."/>
            <person name="Wilson R.K."/>
            <person name="Wing R.A."/>
            <person name="Wolfner M.F."/>
            <person name="Wong A."/>
            <person name="Wong G.K."/>
            <person name="Wu C.I."/>
            <person name="Wu G."/>
            <person name="Yamamoto D."/>
            <person name="Yang H.P."/>
            <person name="Yang S.P."/>
            <person name="Yorke J.A."/>
            <person name="Yoshida K."/>
            <person name="Zdobnov E."/>
            <person name="Zhang P."/>
            <person name="Zhang Y."/>
            <person name="Zimin A.V."/>
            <person name="Baldwin J."/>
            <person name="Abdouelleil A."/>
            <person name="Abdulkadir J."/>
            <person name="Abebe A."/>
            <person name="Abera B."/>
            <person name="Abreu J."/>
            <person name="Acer S.C."/>
            <person name="Aftuck L."/>
            <person name="Alexander A."/>
            <person name="An P."/>
            <person name="Anderson E."/>
            <person name="Anderson S."/>
            <person name="Arachi H."/>
            <person name="Azer M."/>
            <person name="Bachantsang P."/>
            <person name="Barry A."/>
            <person name="Bayul T."/>
            <person name="Berlin A."/>
            <person name="Bessette D."/>
            <person name="Bloom T."/>
            <person name="Blye J."/>
            <person name="Boguslavskiy L."/>
            <person name="Bonnet C."/>
            <person name="Boukhgalter B."/>
            <person name="Bourzgui I."/>
            <person name="Brown A."/>
            <person name="Cahill P."/>
            <person name="Channer S."/>
            <person name="Cheshatsang Y."/>
            <person name="Chuda L."/>
            <person name="Citroen M."/>
            <person name="Collymore A."/>
            <person name="Cooke P."/>
            <person name="Costello M."/>
            <person name="D'Aco K."/>
            <person name="Daza R."/>
            <person name="De Haan G."/>
            <person name="DeGray S."/>
            <person name="DeMaso C."/>
            <person name="Dhargay N."/>
            <person name="Dooley K."/>
            <person name="Dooley E."/>
            <person name="Doricent M."/>
            <person name="Dorje P."/>
            <person name="Dorjee K."/>
            <person name="Dupes A."/>
            <person name="Elong R."/>
            <person name="Falk J."/>
            <person name="Farina A."/>
            <person name="Faro S."/>
            <person name="Ferguson D."/>
            <person name="Fisher S."/>
            <person name="Foley C.D."/>
            <person name="Franke A."/>
            <person name="Friedrich D."/>
            <person name="Gadbois L."/>
            <person name="Gearin G."/>
            <person name="Gearin C.R."/>
            <person name="Giannoukos G."/>
            <person name="Goode T."/>
            <person name="Graham J."/>
            <person name="Grandbois E."/>
            <person name="Grewal S."/>
            <person name="Gyaltsen K."/>
            <person name="Hafez N."/>
            <person name="Hagos B."/>
            <person name="Hall J."/>
            <person name="Henson C."/>
            <person name="Hollinger A."/>
            <person name="Honan T."/>
            <person name="Huard M.D."/>
            <person name="Hughes L."/>
            <person name="Hurhula B."/>
            <person name="Husby M.E."/>
            <person name="Kamat A."/>
            <person name="Kanga B."/>
            <person name="Kashin S."/>
            <person name="Khazanovich D."/>
            <person name="Kisner P."/>
            <person name="Lance K."/>
            <person name="Lara M."/>
            <person name="Lee W."/>
            <person name="Lennon N."/>
            <person name="Letendre F."/>
            <person name="LeVine R."/>
            <person name="Lipovsky A."/>
            <person name="Liu X."/>
            <person name="Liu J."/>
            <person name="Liu S."/>
            <person name="Lokyitsang T."/>
            <person name="Lokyitsang Y."/>
            <person name="Lubonja R."/>
            <person name="Lui A."/>
            <person name="MacDonald P."/>
            <person name="Magnisalis V."/>
            <person name="Maru K."/>
            <person name="Matthews C."/>
            <person name="McCusker W."/>
            <person name="McDonough S."/>
            <person name="Mehta T."/>
            <person name="Meldrim J."/>
            <person name="Meneus L."/>
            <person name="Mihai O."/>
            <person name="Mihalev A."/>
            <person name="Mihova T."/>
            <person name="Mittelman R."/>
            <person name="Mlenga V."/>
            <person name="Montmayeur A."/>
            <person name="Mulrain L."/>
            <person name="Navidi A."/>
            <person name="Naylor J."/>
            <person name="Negash T."/>
            <person name="Nguyen T."/>
            <person name="Nguyen N."/>
            <person name="Nicol R."/>
            <person name="Norbu C."/>
            <person name="Norbu N."/>
            <person name="Novod N."/>
            <person name="O'Neill B."/>
            <person name="Osman S."/>
            <person name="Markiewicz E."/>
            <person name="Oyono O.L."/>
            <person name="Patti C."/>
            <person name="Phunkhang P."/>
            <person name="Pierre F."/>
            <person name="Priest M."/>
            <person name="Raghuraman S."/>
            <person name="Rege F."/>
            <person name="Reyes R."/>
            <person name="Rise C."/>
            <person name="Rogov P."/>
            <person name="Ross K."/>
            <person name="Ryan E."/>
            <person name="Settipalli S."/>
            <person name="Shea T."/>
            <person name="Sherpa N."/>
            <person name="Shi L."/>
            <person name="Shih D."/>
            <person name="Sparrow T."/>
            <person name="Spaulding J."/>
            <person name="Stalker J."/>
            <person name="Stange-Thomann N."/>
            <person name="Stavropoulos S."/>
            <person name="Stone C."/>
            <person name="Strader C."/>
            <person name="Tesfaye S."/>
            <person name="Thomson T."/>
            <person name="Thoulutsang Y."/>
            <person name="Thoulutsang D."/>
            <person name="Topham K."/>
            <person name="Topping I."/>
            <person name="Tsamla T."/>
            <person name="Vassiliev H."/>
            <person name="Vo A."/>
            <person name="Wangchuk T."/>
            <person name="Wangdi T."/>
            <person name="Weiand M."/>
            <person name="Wilkinson J."/>
            <person name="Wilson A."/>
            <person name="Yadav S."/>
            <person name="Young G."/>
            <person name="Yu Q."/>
            <person name="Zembek L."/>
            <person name="Zhong D."/>
            <person name="Zimmer A."/>
            <person name="Zwirko Z."/>
            <person name="Jaffe D.B."/>
            <person name="Alvarez P."/>
            <person name="Brockman W."/>
            <person name="Butler J."/>
            <person name="Chin C."/>
            <person name="Gnerre S."/>
            <person name="Grabherr M."/>
            <person name="Kleber M."/>
            <person name="Mauceli E."/>
            <person name="MacCallum I."/>
        </authorList>
    </citation>
    <scope>NUCLEOTIDE SEQUENCE [LARGE SCALE GENOMIC DNA]</scope>
    <source>
        <strain evidence="10">Rob3c / Tucson 14021-0248.25</strain>
    </source>
</reference>
<gene>
    <name evidence="9" type="primary">Dsec\GM21356</name>
    <name evidence="9" type="ORF">Dsec_GM21356</name>
</gene>
<dbReference type="Gene3D" id="2.60.40.820">
    <property type="entry name" value="Transcription factor, T-box"/>
    <property type="match status" value="1"/>
</dbReference>
<dbReference type="GO" id="GO:0005634">
    <property type="term" value="C:nucleus"/>
    <property type="evidence" value="ECO:0007669"/>
    <property type="project" value="UniProtKB-SubCell"/>
</dbReference>
<evidence type="ECO:0000256" key="5">
    <source>
        <dbReference type="ARBA" id="ARBA00023242"/>
    </source>
</evidence>
<feature type="domain" description="T-box" evidence="8">
    <location>
        <begin position="196"/>
        <end position="381"/>
    </location>
</feature>
<dbReference type="AlphaFoldDB" id="B4IJW1"/>
<evidence type="ECO:0000256" key="3">
    <source>
        <dbReference type="ARBA" id="ARBA00023125"/>
    </source>
</evidence>
<dbReference type="STRING" id="7238.B4IJW1"/>
<feature type="compositionally biased region" description="Low complexity" evidence="7">
    <location>
        <begin position="84"/>
        <end position="104"/>
    </location>
</feature>
<evidence type="ECO:0000256" key="7">
    <source>
        <dbReference type="SAM" id="MobiDB-lite"/>
    </source>
</evidence>
<dbReference type="OMA" id="AGSNWMK"/>
<dbReference type="CDD" id="cd20187">
    <property type="entry name" value="T-box_TBX1_10-like"/>
    <property type="match status" value="1"/>
</dbReference>
<dbReference type="GO" id="GO:0001708">
    <property type="term" value="P:cell fate specification"/>
    <property type="evidence" value="ECO:0007669"/>
    <property type="project" value="TreeGrafter"/>
</dbReference>
<proteinExistence type="predicted"/>
<protein>
    <submittedName>
        <fullName evidence="9">GM21356</fullName>
    </submittedName>
</protein>
<evidence type="ECO:0000259" key="8">
    <source>
        <dbReference type="PROSITE" id="PS50252"/>
    </source>
</evidence>
<evidence type="ECO:0000313" key="10">
    <source>
        <dbReference type="Proteomes" id="UP000001292"/>
    </source>
</evidence>
<dbReference type="OrthoDB" id="7442607at2759"/>
<dbReference type="InterPro" id="IPR001699">
    <property type="entry name" value="TF_T-box"/>
</dbReference>
<dbReference type="KEGG" id="dse:6619808"/>
<dbReference type="FunFam" id="2.60.40.820:FF:000007">
    <property type="entry name" value="T-box transcription factor"/>
    <property type="match status" value="1"/>
</dbReference>
<keyword evidence="2" id="KW-0805">Transcription regulation</keyword>
<dbReference type="SMART" id="SM00425">
    <property type="entry name" value="TBOX"/>
    <property type="match status" value="1"/>
</dbReference>
<dbReference type="EMBL" id="CH480850">
    <property type="protein sequence ID" value="EDW51317.1"/>
    <property type="molecule type" value="Genomic_DNA"/>
</dbReference>
<sequence>MTHLMGPTECAGAMMTTTSMQFLDTSLPDYNCYANDYWASPYMTGGLSPMKQIEACIQTAGKDRSSYKPLEQIDAKLADIETHSTGSTGTANSSSSNSSISNPSCQDQSSSVPLPTTDYAGGHSEASMAPTAGGTAATSTSAGGVSASTASKKFKGQHKKDNNSAENGTVKPNSHNISKGESEPVHPSLAQAIVVLETKALWDQFHAQGTEMIITKTGRRMFPTFQVRIGGLDPHATYICMMDFVPMDDKRYRYAFHNSCWVVAGKADPISPPRIHVHPDSPAAGSNWMKQIVSFDKLKLTNNQLDENGHIILNSMHRYQPRFHLVYLPPKNVSLDENEHSSHFRTFIFPETSFTAVTAYQNQRVTQLKISSNPFAKGFRDDGTNDVTTGGGSGMSSMSHESQARMKQQQQQQQQQLQQQQQHQQQLKERTAAASNFGLSCSELAIEQQQQQQGVLQLPATPSSSSTSGNSPDLLGYQMEQQLQQQQQQHQQQQQQQQHQSQQQHLHQQHQANQQQSLLQQSQNHTQYGSYHHAYQAQVQPHPLTPHSSSSASPPATAAPGASAATAAVAAAAAAAAAGGGGSGAGATSATQVMSAANIYSSIGQPYAQEQSNFGAIYHHNAAAAAAAHYHHGHAHGHAHSHAHGPYASAYDKLKVSRHAAAAAYGMGATYPSFYGSAAHHQMMRPNSYIDLVPR</sequence>
<comment type="caution">
    <text evidence="6">Lacks conserved residue(s) required for the propagation of feature annotation.</text>
</comment>
<accession>B4IJW1</accession>
<organism evidence="10">
    <name type="scientific">Drosophila sechellia</name>
    <name type="common">Fruit fly</name>
    <dbReference type="NCBI Taxonomy" id="7238"/>
    <lineage>
        <taxon>Eukaryota</taxon>
        <taxon>Metazoa</taxon>
        <taxon>Ecdysozoa</taxon>
        <taxon>Arthropoda</taxon>
        <taxon>Hexapoda</taxon>
        <taxon>Insecta</taxon>
        <taxon>Pterygota</taxon>
        <taxon>Neoptera</taxon>
        <taxon>Endopterygota</taxon>
        <taxon>Diptera</taxon>
        <taxon>Brachycera</taxon>
        <taxon>Muscomorpha</taxon>
        <taxon>Ephydroidea</taxon>
        <taxon>Drosophilidae</taxon>
        <taxon>Drosophila</taxon>
        <taxon>Sophophora</taxon>
    </lineage>
</organism>
<dbReference type="GO" id="GO:0045944">
    <property type="term" value="P:positive regulation of transcription by RNA polymerase II"/>
    <property type="evidence" value="ECO:0007669"/>
    <property type="project" value="EnsemblMetazoa"/>
</dbReference>
<evidence type="ECO:0000256" key="2">
    <source>
        <dbReference type="ARBA" id="ARBA00023015"/>
    </source>
</evidence>
<dbReference type="HOGENOM" id="CLU_411190_0_0_1"/>
<dbReference type="InterPro" id="IPR008967">
    <property type="entry name" value="p53-like_TF_DNA-bd_sf"/>
</dbReference>
<dbReference type="PANTHER" id="PTHR11267:SF195">
    <property type="entry name" value="OPTOMOTOR-BLIND-RELATED-GENE-1, ISOFORM A"/>
    <property type="match status" value="1"/>
</dbReference>
<evidence type="ECO:0000256" key="4">
    <source>
        <dbReference type="ARBA" id="ARBA00023163"/>
    </source>
</evidence>
<keyword evidence="3 6" id="KW-0238">DNA-binding</keyword>
<dbReference type="Pfam" id="PF00907">
    <property type="entry name" value="T-box"/>
    <property type="match status" value="1"/>
</dbReference>
<comment type="subcellular location">
    <subcellularLocation>
        <location evidence="1 6">Nucleus</location>
    </subcellularLocation>
</comment>
<feature type="region of interest" description="Disordered" evidence="7">
    <location>
        <begin position="374"/>
        <end position="431"/>
    </location>
</feature>
<feature type="region of interest" description="Disordered" evidence="7">
    <location>
        <begin position="452"/>
        <end position="526"/>
    </location>
</feature>
<dbReference type="PhylomeDB" id="B4IJW1"/>
<feature type="compositionally biased region" description="Low complexity" evidence="7">
    <location>
        <begin position="408"/>
        <end position="425"/>
    </location>
</feature>
<dbReference type="Proteomes" id="UP000001292">
    <property type="component" value="Unassembled WGS sequence"/>
</dbReference>